<feature type="compositionally biased region" description="Basic and acidic residues" evidence="2">
    <location>
        <begin position="287"/>
        <end position="314"/>
    </location>
</feature>
<keyword evidence="1" id="KW-0862">Zinc</keyword>
<organism evidence="4 5">
    <name type="scientific">Cannabis sativa</name>
    <name type="common">Hemp</name>
    <name type="synonym">Marijuana</name>
    <dbReference type="NCBI Taxonomy" id="3483"/>
    <lineage>
        <taxon>Eukaryota</taxon>
        <taxon>Viridiplantae</taxon>
        <taxon>Streptophyta</taxon>
        <taxon>Embryophyta</taxon>
        <taxon>Tracheophyta</taxon>
        <taxon>Spermatophyta</taxon>
        <taxon>Magnoliopsida</taxon>
        <taxon>eudicotyledons</taxon>
        <taxon>Gunneridae</taxon>
        <taxon>Pentapetalae</taxon>
        <taxon>rosids</taxon>
        <taxon>fabids</taxon>
        <taxon>Rosales</taxon>
        <taxon>Cannabaceae</taxon>
        <taxon>Cannabis</taxon>
    </lineage>
</organism>
<feature type="domain" description="CCHC-type" evidence="3">
    <location>
        <begin position="169"/>
        <end position="182"/>
    </location>
</feature>
<feature type="compositionally biased region" description="Polar residues" evidence="2">
    <location>
        <begin position="222"/>
        <end position="240"/>
    </location>
</feature>
<dbReference type="PANTHER" id="PTHR31286:SF167">
    <property type="entry name" value="OS09G0268800 PROTEIN"/>
    <property type="match status" value="1"/>
</dbReference>
<dbReference type="GO" id="GO:0003676">
    <property type="term" value="F:nucleic acid binding"/>
    <property type="evidence" value="ECO:0007669"/>
    <property type="project" value="InterPro"/>
</dbReference>
<dbReference type="InterPro" id="IPR040256">
    <property type="entry name" value="At4g02000-like"/>
</dbReference>
<evidence type="ECO:0000259" key="3">
    <source>
        <dbReference type="PROSITE" id="PS50158"/>
    </source>
</evidence>
<dbReference type="InterPro" id="IPR001878">
    <property type="entry name" value="Znf_CCHC"/>
</dbReference>
<keyword evidence="1" id="KW-0863">Zinc-finger</keyword>
<dbReference type="InterPro" id="IPR002156">
    <property type="entry name" value="RNaseH_domain"/>
</dbReference>
<comment type="caution">
    <text evidence="4">The sequence shown here is derived from an EMBL/GenBank/DDBJ whole genome shotgun (WGS) entry which is preliminary data.</text>
</comment>
<keyword evidence="1" id="KW-0479">Metal-binding</keyword>
<dbReference type="PANTHER" id="PTHR31286">
    <property type="entry name" value="GLYCINE-RICH CELL WALL STRUCTURAL PROTEIN 1.8-LIKE"/>
    <property type="match status" value="1"/>
</dbReference>
<dbReference type="PROSITE" id="PS50158">
    <property type="entry name" value="ZF_CCHC"/>
    <property type="match status" value="1"/>
</dbReference>
<reference evidence="4 5" key="1">
    <citation type="journal article" date="2020" name="bioRxiv">
        <title>Sequence and annotation of 42 cannabis genomes reveals extensive copy number variation in cannabinoid synthesis and pathogen resistance genes.</title>
        <authorList>
            <person name="Mckernan K.J."/>
            <person name="Helbert Y."/>
            <person name="Kane L.T."/>
            <person name="Ebling H."/>
            <person name="Zhang L."/>
            <person name="Liu B."/>
            <person name="Eaton Z."/>
            <person name="Mclaughlin S."/>
            <person name="Kingan S."/>
            <person name="Baybayan P."/>
            <person name="Concepcion G."/>
            <person name="Jordan M."/>
            <person name="Riva A."/>
            <person name="Barbazuk W."/>
            <person name="Harkins T."/>
        </authorList>
    </citation>
    <scope>NUCLEOTIDE SEQUENCE [LARGE SCALE GENOMIC DNA]</scope>
    <source>
        <strain evidence="5">cv. Jamaican Lion 4</strain>
        <tissue evidence="4">Leaf</tissue>
    </source>
</reference>
<feature type="region of interest" description="Disordered" evidence="2">
    <location>
        <begin position="209"/>
        <end position="314"/>
    </location>
</feature>
<sequence>MKMKNGNRGFLKKVLGGIWQLKDVEWNLKIKEKFDTGLFLTFTFASESIQSRILSKMPWYISNEVLILGKMENSNESWKHDLTSFPIWGRAWDVPIDLLTVNNTVRVATKAGEVITVQNSDVSKMVADGFFRFRVWMSINKPVCPGFPLPYKGSKKWITFQYEELPFMCFKCGKIGHSYKDCHQNPTLILEEGKEGTVAYGKWLKVGNGAREGMQGDRQGMGKNNSIDKNMQQSPINTERTTTASSSPSLPTMGDASSGSMKGTENRDTTHGQEQQLLEGGSKSTPKNHDSKAGDMGKEEIHRRNDDGNRGKHRIVEDYGDLGYVKLKKLTTDLSKEFQDHELYNIPVSYAHEARRHNTTRWRTRFHFKSAWAEDEECSNIVQSVWQQDKKISNTRELQNRLGKCGHALQQWNKTKKLEMTRHLKEYEDKISLLTRSTKTTTRCEIEDTIKVMWAIWENRNRKWKQLPSMIGQQLISWIFSTYPNILKVENDVVHQEVAITIKQKQWIPPANGCICVNCDAAVIDKATGVGLGFIWRKVDGQILSAGQIYMQSICLAKMAEAWAILEALKNPPADATNQIEVQTGCRVMVEEINN</sequence>
<dbReference type="InterPro" id="IPR025836">
    <property type="entry name" value="Zn_knuckle_CX2CX4HX4C"/>
</dbReference>
<keyword evidence="5" id="KW-1185">Reference proteome</keyword>
<name>A0A7J6I6N1_CANSA</name>
<dbReference type="GO" id="GO:0004523">
    <property type="term" value="F:RNA-DNA hybrid ribonuclease activity"/>
    <property type="evidence" value="ECO:0007669"/>
    <property type="project" value="InterPro"/>
</dbReference>
<dbReference type="Proteomes" id="UP000583929">
    <property type="component" value="Unassembled WGS sequence"/>
</dbReference>
<dbReference type="AlphaFoldDB" id="A0A7J6I6N1"/>
<evidence type="ECO:0000313" key="4">
    <source>
        <dbReference type="EMBL" id="KAF4403262.1"/>
    </source>
</evidence>
<dbReference type="EMBL" id="JAATIQ010000004">
    <property type="protein sequence ID" value="KAF4403262.1"/>
    <property type="molecule type" value="Genomic_DNA"/>
</dbReference>
<protein>
    <recommendedName>
        <fullName evidence="3">CCHC-type domain-containing protein</fullName>
    </recommendedName>
</protein>
<dbReference type="Pfam" id="PF14392">
    <property type="entry name" value="zf-CCHC_4"/>
    <property type="match status" value="1"/>
</dbReference>
<gene>
    <name evidence="4" type="ORF">G4B88_007908</name>
</gene>
<evidence type="ECO:0000313" key="5">
    <source>
        <dbReference type="Proteomes" id="UP000583929"/>
    </source>
</evidence>
<dbReference type="GO" id="GO:0008270">
    <property type="term" value="F:zinc ion binding"/>
    <property type="evidence" value="ECO:0007669"/>
    <property type="project" value="UniProtKB-KW"/>
</dbReference>
<dbReference type="Pfam" id="PF13456">
    <property type="entry name" value="RVT_3"/>
    <property type="match status" value="1"/>
</dbReference>
<accession>A0A7J6I6N1</accession>
<feature type="compositionally biased region" description="Low complexity" evidence="2">
    <location>
        <begin position="241"/>
        <end position="252"/>
    </location>
</feature>
<evidence type="ECO:0000256" key="2">
    <source>
        <dbReference type="SAM" id="MobiDB-lite"/>
    </source>
</evidence>
<evidence type="ECO:0000256" key="1">
    <source>
        <dbReference type="PROSITE-ProRule" id="PRU00047"/>
    </source>
</evidence>
<proteinExistence type="predicted"/>